<dbReference type="EnsemblProtists" id="EOD12501">
    <property type="protein sequence ID" value="EOD12501"/>
    <property type="gene ID" value="EMIHUDRAFT_257148"/>
</dbReference>
<feature type="transmembrane region" description="Helical" evidence="1">
    <location>
        <begin position="97"/>
        <end position="117"/>
    </location>
</feature>
<proteinExistence type="predicted"/>
<protein>
    <recommendedName>
        <fullName evidence="4">CASP-like protein</fullName>
    </recommendedName>
</protein>
<organism evidence="2 3">
    <name type="scientific">Emiliania huxleyi (strain CCMP1516)</name>
    <dbReference type="NCBI Taxonomy" id="280463"/>
    <lineage>
        <taxon>Eukaryota</taxon>
        <taxon>Haptista</taxon>
        <taxon>Haptophyta</taxon>
        <taxon>Prymnesiophyceae</taxon>
        <taxon>Isochrysidales</taxon>
        <taxon>Noelaerhabdaceae</taxon>
        <taxon>Emiliania</taxon>
    </lineage>
</organism>
<evidence type="ECO:0000313" key="3">
    <source>
        <dbReference type="Proteomes" id="UP000013827"/>
    </source>
</evidence>
<evidence type="ECO:0000256" key="1">
    <source>
        <dbReference type="SAM" id="Phobius"/>
    </source>
</evidence>
<dbReference type="Proteomes" id="UP000013827">
    <property type="component" value="Unassembled WGS sequence"/>
</dbReference>
<keyword evidence="3" id="KW-1185">Reference proteome</keyword>
<feature type="transmembrane region" description="Helical" evidence="1">
    <location>
        <begin position="23"/>
        <end position="47"/>
    </location>
</feature>
<reference evidence="2" key="2">
    <citation type="submission" date="2024-10" db="UniProtKB">
        <authorList>
            <consortium name="EnsemblProtists"/>
        </authorList>
    </citation>
    <scope>IDENTIFICATION</scope>
</reference>
<dbReference type="HOGENOM" id="CLU_1485789_0_0_1"/>
<dbReference type="PaxDb" id="2903-EOD12501"/>
<feature type="transmembrane region" description="Helical" evidence="1">
    <location>
        <begin position="138"/>
        <end position="160"/>
    </location>
</feature>
<evidence type="ECO:0000313" key="2">
    <source>
        <dbReference type="EnsemblProtists" id="EOD12501"/>
    </source>
</evidence>
<dbReference type="RefSeq" id="XP_005764930.1">
    <property type="nucleotide sequence ID" value="XM_005764873.1"/>
</dbReference>
<feature type="transmembrane region" description="Helical" evidence="1">
    <location>
        <begin position="67"/>
        <end position="91"/>
    </location>
</feature>
<sequence>MGEPVLLLPPPEELDLDEPEDSYYANIRCALLVLLLLAATQAGALVFTRRSLGPANADDSRDSVPVLMCALAQGLTWARAALLLLLLGGWVDALPHAVGAASFVTSWVVTPFAYLYHEAVGVGYGWGASGVVSRAAEAAAVLALLAVLLHGILSLLSTMLPPTLLNLSGMAAPAAAAGGRAG</sequence>
<evidence type="ECO:0008006" key="4">
    <source>
        <dbReference type="Google" id="ProtNLM"/>
    </source>
</evidence>
<keyword evidence="1" id="KW-0472">Membrane</keyword>
<dbReference type="KEGG" id="ehx:EMIHUDRAFT_257148"/>
<name>A0A0D3IML6_EMIH1</name>
<keyword evidence="1" id="KW-1133">Transmembrane helix</keyword>
<dbReference type="GeneID" id="17258652"/>
<keyword evidence="1" id="KW-0812">Transmembrane</keyword>
<reference evidence="3" key="1">
    <citation type="journal article" date="2013" name="Nature">
        <title>Pan genome of the phytoplankton Emiliania underpins its global distribution.</title>
        <authorList>
            <person name="Read B.A."/>
            <person name="Kegel J."/>
            <person name="Klute M.J."/>
            <person name="Kuo A."/>
            <person name="Lefebvre S.C."/>
            <person name="Maumus F."/>
            <person name="Mayer C."/>
            <person name="Miller J."/>
            <person name="Monier A."/>
            <person name="Salamov A."/>
            <person name="Young J."/>
            <person name="Aguilar M."/>
            <person name="Claverie J.M."/>
            <person name="Frickenhaus S."/>
            <person name="Gonzalez K."/>
            <person name="Herman E.K."/>
            <person name="Lin Y.C."/>
            <person name="Napier J."/>
            <person name="Ogata H."/>
            <person name="Sarno A.F."/>
            <person name="Shmutz J."/>
            <person name="Schroeder D."/>
            <person name="de Vargas C."/>
            <person name="Verret F."/>
            <person name="von Dassow P."/>
            <person name="Valentin K."/>
            <person name="Van de Peer Y."/>
            <person name="Wheeler G."/>
            <person name="Dacks J.B."/>
            <person name="Delwiche C.F."/>
            <person name="Dyhrman S.T."/>
            <person name="Glockner G."/>
            <person name="John U."/>
            <person name="Richards T."/>
            <person name="Worden A.Z."/>
            <person name="Zhang X."/>
            <person name="Grigoriev I.V."/>
            <person name="Allen A.E."/>
            <person name="Bidle K."/>
            <person name="Borodovsky M."/>
            <person name="Bowler C."/>
            <person name="Brownlee C."/>
            <person name="Cock J.M."/>
            <person name="Elias M."/>
            <person name="Gladyshev V.N."/>
            <person name="Groth M."/>
            <person name="Guda C."/>
            <person name="Hadaegh A."/>
            <person name="Iglesias-Rodriguez M.D."/>
            <person name="Jenkins J."/>
            <person name="Jones B.M."/>
            <person name="Lawson T."/>
            <person name="Leese F."/>
            <person name="Lindquist E."/>
            <person name="Lobanov A."/>
            <person name="Lomsadze A."/>
            <person name="Malik S.B."/>
            <person name="Marsh M.E."/>
            <person name="Mackinder L."/>
            <person name="Mock T."/>
            <person name="Mueller-Roeber B."/>
            <person name="Pagarete A."/>
            <person name="Parker M."/>
            <person name="Probert I."/>
            <person name="Quesneville H."/>
            <person name="Raines C."/>
            <person name="Rensing S.A."/>
            <person name="Riano-Pachon D.M."/>
            <person name="Richier S."/>
            <person name="Rokitta S."/>
            <person name="Shiraiwa Y."/>
            <person name="Soanes D.M."/>
            <person name="van der Giezen M."/>
            <person name="Wahlund T.M."/>
            <person name="Williams B."/>
            <person name="Wilson W."/>
            <person name="Wolfe G."/>
            <person name="Wurch L.L."/>
        </authorList>
    </citation>
    <scope>NUCLEOTIDE SEQUENCE</scope>
</reference>
<dbReference type="AlphaFoldDB" id="A0A0D3IML6"/>
<accession>A0A0D3IML6</accession>